<dbReference type="PANTHER" id="PTHR43236">
    <property type="entry name" value="ANTITOXIN HIGA1"/>
    <property type="match status" value="1"/>
</dbReference>
<dbReference type="InterPro" id="IPR010359">
    <property type="entry name" value="IrrE_HExxH"/>
</dbReference>
<sequence length="588" mass="68942">MNFNGIKFDPYNEPNIEEAAQKFNVNFSHAPYAATEELAKRIFFDNSYDWKTIIKSLCERQELQKTVLSHFKTLVLNKRVDILPQYTYLLTFLISNNKISIKQLDKGILKQLGDKEIYNKDSYFLLHSFLASWDLNYALSIDRDYVEKNFSHIVEANRVPLRDIISNSQQYYKVLSHMLSDDKIQFHINQTIQKMIRDNNSEELEGLEWLINKFLSNKNELEIEFIFDALELSSIRKFLLSNWSLKFTEKLYNYLSESAKDLDSSFEIRAIKKINRLRAELPANFYLAARHEINRLAEQDKEFIVATIERVSSLNIEKLAAPREFLSNANDAWEWYDYANALVHNYYNKYPGDETIDIRKLVNDLNFTLVVNRFETEQFDACLVRDSSLLSPIIFVNTNMKSEGRINFSIAHELAHAIIPHHSNKSFFCFIDDVNEENKVKMDKHLEKEANSFASNILLPNREFKKVISTLNYNFYNIIDISRRYKTSIVLVAKKWVEESNLEIAMVFSTNGKVDWAIKSDTFPFGWIDNIPSNSSVHKVMDMHSRDSIIHKSNSSNWFETPFEKTILEESIIIFENKILTLLQIIED</sequence>
<dbReference type="Gene3D" id="1.10.10.2910">
    <property type="match status" value="1"/>
</dbReference>
<accession>A0ABW2JZJ9</accession>
<dbReference type="InterPro" id="IPR052345">
    <property type="entry name" value="Rad_response_metalloprotease"/>
</dbReference>
<evidence type="ECO:0000313" key="2">
    <source>
        <dbReference type="EMBL" id="MFC7319843.1"/>
    </source>
</evidence>
<dbReference type="PANTHER" id="PTHR43236:SF1">
    <property type="entry name" value="BLL7220 PROTEIN"/>
    <property type="match status" value="1"/>
</dbReference>
<dbReference type="EMBL" id="JBHTBY010000001">
    <property type="protein sequence ID" value="MFC7319843.1"/>
    <property type="molecule type" value="Genomic_DNA"/>
</dbReference>
<organism evidence="2 3">
    <name type="scientific">Halobacillus campisalis</name>
    <dbReference type="NCBI Taxonomy" id="435909"/>
    <lineage>
        <taxon>Bacteria</taxon>
        <taxon>Bacillati</taxon>
        <taxon>Bacillota</taxon>
        <taxon>Bacilli</taxon>
        <taxon>Bacillales</taxon>
        <taxon>Bacillaceae</taxon>
        <taxon>Halobacillus</taxon>
    </lineage>
</organism>
<dbReference type="RefSeq" id="WP_289215615.1">
    <property type="nucleotide sequence ID" value="NZ_JAPVRC010000003.1"/>
</dbReference>
<gene>
    <name evidence="2" type="ORF">ACFQMN_02940</name>
</gene>
<evidence type="ECO:0000313" key="3">
    <source>
        <dbReference type="Proteomes" id="UP001596494"/>
    </source>
</evidence>
<dbReference type="Proteomes" id="UP001596494">
    <property type="component" value="Unassembled WGS sequence"/>
</dbReference>
<comment type="caution">
    <text evidence="2">The sequence shown here is derived from an EMBL/GenBank/DDBJ whole genome shotgun (WGS) entry which is preliminary data.</text>
</comment>
<proteinExistence type="predicted"/>
<dbReference type="Pfam" id="PF06114">
    <property type="entry name" value="Peptidase_M78"/>
    <property type="match status" value="1"/>
</dbReference>
<name>A0ABW2JZJ9_9BACI</name>
<evidence type="ECO:0000259" key="1">
    <source>
        <dbReference type="Pfam" id="PF06114"/>
    </source>
</evidence>
<protein>
    <submittedName>
        <fullName evidence="2">ImmA/IrrE family metallo-endopeptidase</fullName>
    </submittedName>
</protein>
<feature type="domain" description="IrrE N-terminal-like" evidence="1">
    <location>
        <begin position="370"/>
        <end position="495"/>
    </location>
</feature>
<keyword evidence="3" id="KW-1185">Reference proteome</keyword>
<reference evidence="3" key="1">
    <citation type="journal article" date="2019" name="Int. J. Syst. Evol. Microbiol.">
        <title>The Global Catalogue of Microorganisms (GCM) 10K type strain sequencing project: providing services to taxonomists for standard genome sequencing and annotation.</title>
        <authorList>
            <consortium name="The Broad Institute Genomics Platform"/>
            <consortium name="The Broad Institute Genome Sequencing Center for Infectious Disease"/>
            <person name="Wu L."/>
            <person name="Ma J."/>
        </authorList>
    </citation>
    <scope>NUCLEOTIDE SEQUENCE [LARGE SCALE GENOMIC DNA]</scope>
    <source>
        <strain evidence="3">CCUG 73951</strain>
    </source>
</reference>